<dbReference type="GO" id="GO:0051126">
    <property type="term" value="P:negative regulation of actin nucleation"/>
    <property type="evidence" value="ECO:0007669"/>
    <property type="project" value="InterPro"/>
</dbReference>
<organism evidence="3">
    <name type="scientific">Magallana gigas</name>
    <name type="common">Pacific oyster</name>
    <name type="synonym">Crassostrea gigas</name>
    <dbReference type="NCBI Taxonomy" id="29159"/>
    <lineage>
        <taxon>Eukaryota</taxon>
        <taxon>Metazoa</taxon>
        <taxon>Spiralia</taxon>
        <taxon>Lophotrochozoa</taxon>
        <taxon>Mollusca</taxon>
        <taxon>Bivalvia</taxon>
        <taxon>Autobranchia</taxon>
        <taxon>Pteriomorphia</taxon>
        <taxon>Ostreida</taxon>
        <taxon>Ostreoidea</taxon>
        <taxon>Ostreidae</taxon>
        <taxon>Magallana</taxon>
    </lineage>
</organism>
<evidence type="ECO:0000256" key="2">
    <source>
        <dbReference type="ARBA" id="ARBA00019314"/>
    </source>
</evidence>
<evidence type="ECO:0000313" key="3">
    <source>
        <dbReference type="EMBL" id="EKC28598.1"/>
    </source>
</evidence>
<dbReference type="InterPro" id="IPR018889">
    <property type="entry name" value="Arpin"/>
</dbReference>
<protein>
    <recommendedName>
        <fullName evidence="2">Arpin</fullName>
    </recommendedName>
</protein>
<evidence type="ECO:0000256" key="1">
    <source>
        <dbReference type="ARBA" id="ARBA00008453"/>
    </source>
</evidence>
<gene>
    <name evidence="3" type="ORF">CGI_10001567</name>
</gene>
<name>K1Q425_MAGGI</name>
<dbReference type="HOGENOM" id="CLU_106544_0_0_1"/>
<dbReference type="InParanoid" id="K1Q425"/>
<dbReference type="EMBL" id="JH818765">
    <property type="protein sequence ID" value="EKC28598.1"/>
    <property type="molecule type" value="Genomic_DNA"/>
</dbReference>
<dbReference type="Pfam" id="PF10574">
    <property type="entry name" value="UPF0552"/>
    <property type="match status" value="1"/>
</dbReference>
<dbReference type="PANTHER" id="PTHR31199:SF1">
    <property type="entry name" value="ARPIN"/>
    <property type="match status" value="1"/>
</dbReference>
<reference evidence="3" key="1">
    <citation type="journal article" date="2012" name="Nature">
        <title>The oyster genome reveals stress adaptation and complexity of shell formation.</title>
        <authorList>
            <person name="Zhang G."/>
            <person name="Fang X."/>
            <person name="Guo X."/>
            <person name="Li L."/>
            <person name="Luo R."/>
            <person name="Xu F."/>
            <person name="Yang P."/>
            <person name="Zhang L."/>
            <person name="Wang X."/>
            <person name="Qi H."/>
            <person name="Xiong Z."/>
            <person name="Que H."/>
            <person name="Xie Y."/>
            <person name="Holland P.W."/>
            <person name="Paps J."/>
            <person name="Zhu Y."/>
            <person name="Wu F."/>
            <person name="Chen Y."/>
            <person name="Wang J."/>
            <person name="Peng C."/>
            <person name="Meng J."/>
            <person name="Yang L."/>
            <person name="Liu J."/>
            <person name="Wen B."/>
            <person name="Zhang N."/>
            <person name="Huang Z."/>
            <person name="Zhu Q."/>
            <person name="Feng Y."/>
            <person name="Mount A."/>
            <person name="Hedgecock D."/>
            <person name="Xu Z."/>
            <person name="Liu Y."/>
            <person name="Domazet-Loso T."/>
            <person name="Du Y."/>
            <person name="Sun X."/>
            <person name="Zhang S."/>
            <person name="Liu B."/>
            <person name="Cheng P."/>
            <person name="Jiang X."/>
            <person name="Li J."/>
            <person name="Fan D."/>
            <person name="Wang W."/>
            <person name="Fu W."/>
            <person name="Wang T."/>
            <person name="Wang B."/>
            <person name="Zhang J."/>
            <person name="Peng Z."/>
            <person name="Li Y."/>
            <person name="Li N."/>
            <person name="Wang J."/>
            <person name="Chen M."/>
            <person name="He Y."/>
            <person name="Tan F."/>
            <person name="Song X."/>
            <person name="Zheng Q."/>
            <person name="Huang R."/>
            <person name="Yang H."/>
            <person name="Du X."/>
            <person name="Chen L."/>
            <person name="Yang M."/>
            <person name="Gaffney P.M."/>
            <person name="Wang S."/>
            <person name="Luo L."/>
            <person name="She Z."/>
            <person name="Ming Y."/>
            <person name="Huang W."/>
            <person name="Zhang S."/>
            <person name="Huang B."/>
            <person name="Zhang Y."/>
            <person name="Qu T."/>
            <person name="Ni P."/>
            <person name="Miao G."/>
            <person name="Wang J."/>
            <person name="Wang Q."/>
            <person name="Steinberg C.E."/>
            <person name="Wang H."/>
            <person name="Li N."/>
            <person name="Qian L."/>
            <person name="Zhang G."/>
            <person name="Li Y."/>
            <person name="Yang H."/>
            <person name="Liu X."/>
            <person name="Wang J."/>
            <person name="Yin Y."/>
            <person name="Wang J."/>
        </authorList>
    </citation>
    <scope>NUCLEOTIDE SEQUENCE [LARGE SCALE GENOMIC DNA]</scope>
    <source>
        <strain evidence="3">05x7-T-G4-1.051#20</strain>
    </source>
</reference>
<proteinExistence type="inferred from homology"/>
<dbReference type="AlphaFoldDB" id="K1Q425"/>
<accession>K1Q425</accession>
<sequence>MSRIYDNKPLHNLPVINVDIPSIWDPNQYSSGDGVILEGNIKGRSRFSLTDKSHSKVPNDYFFRYYILHTEVQRAHRRKFESNGREIEPNFSETHKVRTGYLNSSYKVEPKGQTDKLSSDQVKDIVCHDDLTKITSPRLPKECTGCLSLWLQENEMEKMELEEGEMIRVKTSGNGPFICSITKMDAEAKTKGNYAGGENVGGSWTDKIMGMKSSQPADTSQTEGVDEDEWVCQFKQYSLC</sequence>
<dbReference type="PANTHER" id="PTHR31199">
    <property type="entry name" value="ARPIN"/>
    <property type="match status" value="1"/>
</dbReference>
<comment type="similarity">
    <text evidence="1">Belongs to the Arpin family.</text>
</comment>